<organism evidence="1 2">
    <name type="scientific">Catharanthus roseus</name>
    <name type="common">Madagascar periwinkle</name>
    <name type="synonym">Vinca rosea</name>
    <dbReference type="NCBI Taxonomy" id="4058"/>
    <lineage>
        <taxon>Eukaryota</taxon>
        <taxon>Viridiplantae</taxon>
        <taxon>Streptophyta</taxon>
        <taxon>Embryophyta</taxon>
        <taxon>Tracheophyta</taxon>
        <taxon>Spermatophyta</taxon>
        <taxon>Magnoliopsida</taxon>
        <taxon>eudicotyledons</taxon>
        <taxon>Gunneridae</taxon>
        <taxon>Pentapetalae</taxon>
        <taxon>asterids</taxon>
        <taxon>lamiids</taxon>
        <taxon>Gentianales</taxon>
        <taxon>Apocynaceae</taxon>
        <taxon>Rauvolfioideae</taxon>
        <taxon>Vinceae</taxon>
        <taxon>Catharanthinae</taxon>
        <taxon>Catharanthus</taxon>
    </lineage>
</organism>
<dbReference type="EMBL" id="CM044701">
    <property type="protein sequence ID" value="KAI5681001.1"/>
    <property type="molecule type" value="Genomic_DNA"/>
</dbReference>
<evidence type="ECO:0000313" key="2">
    <source>
        <dbReference type="Proteomes" id="UP001060085"/>
    </source>
</evidence>
<proteinExistence type="predicted"/>
<keyword evidence="2" id="KW-1185">Reference proteome</keyword>
<gene>
    <name evidence="1" type="ORF">M9H77_02228</name>
</gene>
<reference evidence="2" key="1">
    <citation type="journal article" date="2023" name="Nat. Plants">
        <title>Single-cell RNA sequencing provides a high-resolution roadmap for understanding the multicellular compartmentation of specialized metabolism.</title>
        <authorList>
            <person name="Sun S."/>
            <person name="Shen X."/>
            <person name="Li Y."/>
            <person name="Li Y."/>
            <person name="Wang S."/>
            <person name="Li R."/>
            <person name="Zhang H."/>
            <person name="Shen G."/>
            <person name="Guo B."/>
            <person name="Wei J."/>
            <person name="Xu J."/>
            <person name="St-Pierre B."/>
            <person name="Chen S."/>
            <person name="Sun C."/>
        </authorList>
    </citation>
    <scope>NUCLEOTIDE SEQUENCE [LARGE SCALE GENOMIC DNA]</scope>
</reference>
<accession>A0ACC0C7U5</accession>
<sequence length="174" mass="20032">MDKDLPAIISHVKVVRIVLERDHLSSILGISDNGNTLTVDSNRRSIDEDPDWNFNVACICFNIQQQVVYHRRIIHRGDLPSLLLRALAYFFGHTLVQKGGGFSEFCRKTMIINRAATSDSIHNIQQVRLPMGQEEKEVDSPLQRRQVAGLLCWWFFTNKENLLIWNRSVVRTTS</sequence>
<comment type="caution">
    <text evidence="1">The sequence shown here is derived from an EMBL/GenBank/DDBJ whole genome shotgun (WGS) entry which is preliminary data.</text>
</comment>
<dbReference type="Proteomes" id="UP001060085">
    <property type="component" value="Linkage Group LG01"/>
</dbReference>
<evidence type="ECO:0000313" key="1">
    <source>
        <dbReference type="EMBL" id="KAI5681001.1"/>
    </source>
</evidence>
<protein>
    <submittedName>
        <fullName evidence="1">Uncharacterized protein</fullName>
    </submittedName>
</protein>
<name>A0ACC0C7U5_CATRO</name>